<evidence type="ECO:0000313" key="3">
    <source>
        <dbReference type="Proteomes" id="UP001152795"/>
    </source>
</evidence>
<dbReference type="PANTHER" id="PTHR24401:SF29">
    <property type="entry name" value="SI:CH211-243P7.3-RELATED"/>
    <property type="match status" value="1"/>
</dbReference>
<keyword evidence="3" id="KW-1185">Reference proteome</keyword>
<gene>
    <name evidence="2" type="ORF">PACLA_8A084851</name>
</gene>
<proteinExistence type="predicted"/>
<accession>A0A6S7J8A9</accession>
<dbReference type="Pfam" id="PF20499">
    <property type="entry name" value="DUF6729"/>
    <property type="match status" value="1"/>
</dbReference>
<dbReference type="OrthoDB" id="8960663at2759"/>
<feature type="region of interest" description="Disordered" evidence="1">
    <location>
        <begin position="1"/>
        <end position="49"/>
    </location>
</feature>
<feature type="region of interest" description="Disordered" evidence="1">
    <location>
        <begin position="61"/>
        <end position="120"/>
    </location>
</feature>
<feature type="compositionally biased region" description="Pro residues" evidence="1">
    <location>
        <begin position="195"/>
        <end position="204"/>
    </location>
</feature>
<organism evidence="2 3">
    <name type="scientific">Paramuricea clavata</name>
    <name type="common">Red gorgonian</name>
    <name type="synonym">Violescent sea-whip</name>
    <dbReference type="NCBI Taxonomy" id="317549"/>
    <lineage>
        <taxon>Eukaryota</taxon>
        <taxon>Metazoa</taxon>
        <taxon>Cnidaria</taxon>
        <taxon>Anthozoa</taxon>
        <taxon>Octocorallia</taxon>
        <taxon>Malacalcyonacea</taxon>
        <taxon>Plexauridae</taxon>
        <taxon>Paramuricea</taxon>
    </lineage>
</organism>
<protein>
    <submittedName>
        <fullName evidence="2">Uncharacterized protein</fullName>
    </submittedName>
</protein>
<evidence type="ECO:0000256" key="1">
    <source>
        <dbReference type="SAM" id="MobiDB-lite"/>
    </source>
</evidence>
<dbReference type="InterPro" id="IPR046616">
    <property type="entry name" value="DUF6729"/>
</dbReference>
<dbReference type="PANTHER" id="PTHR24401">
    <property type="entry name" value="SI:CH211-243P7.3-RELATED"/>
    <property type="match status" value="1"/>
</dbReference>
<dbReference type="AlphaFoldDB" id="A0A6S7J8A9"/>
<sequence>MTNVGNEFGKDRNRTRSASKAGEVYLLVSGPPCQGYSGRNLYRNGEKTETEQVPVYHALPKVPGQQEDKWQNHSSLDPDWPSLQKNTRSRVEQQVGDGRHEHGWGRFKQRKPPSPYTQTVTPGLVRLRRAMVGGDSGPATAVDVSPVVEQLVSQLENTLFPPLKLTGDQCQGLPEPPPRTAPKPDLPPAKRLLPKPQPTPPPPHQFVTITSLPTKPPTQLQPPTTPSTSSQYNSPSTIPIPRTTLYNQKKRKERDEAHEPDPNKRKYERKQCFNVCKHCKLPKTKVFGHSRHVGQYSVDTFCPAVEGKQYLDSDAWMKARKENLRPIFLKDSRGELTLNYTEEARRFRNICKSSSESTQLCLDATTVRTNAEAEVRRLGGSVSDEINVLGQYILQFGMFKGQSFKWLLENGIGYAGWLVDNMRFEPVTTAPLSINKNEFKKYLNSFAEGRSVVATKKQERLKKIETSSAMLSSRSPAAIAAQLKRRFSHATIQPNVPLKVKAVQSPVDIVPDDIPHDELLSTVARVEAAAAAQEKSIGTATKSSESSVCLIDGWKQTLPAVNHQWVSSALFKMSNKGKPSFDSAKVTQMWFYPPPPSLLPSQPPSVSRYFAQRLLLWMPRKMWQVKLHCPHPECEQHPLTSAGVYPRVRQVLDVDGYYILAAEYLECLKCGRKLISWSPAIIKQLDVGHQLQFPVLMTHKYACDVRVVRLLRQRGLGNSSTQLFCKLEEQHEEAWLIKCAQYLSDCQHFTKACARGIITLFNPENPPQRTPVPKPNWLLTSYCQDVLSRVDEVKAQITSIFGRVLKIDSTKKIVKKLAGNAAFTAAWATNVGNEFGQVLVSVLTAAEGNGLNDMAAGLVGRYEKAGVSPPELIYTDRDCCGAGGIKA</sequence>
<feature type="compositionally biased region" description="Basic and acidic residues" evidence="1">
    <location>
        <begin position="253"/>
        <end position="265"/>
    </location>
</feature>
<feature type="compositionally biased region" description="Pro residues" evidence="1">
    <location>
        <begin position="214"/>
        <end position="225"/>
    </location>
</feature>
<dbReference type="InterPro" id="IPR029063">
    <property type="entry name" value="SAM-dependent_MTases_sf"/>
</dbReference>
<dbReference type="Proteomes" id="UP001152795">
    <property type="component" value="Unassembled WGS sequence"/>
</dbReference>
<comment type="caution">
    <text evidence="2">The sequence shown here is derived from an EMBL/GenBank/DDBJ whole genome shotgun (WGS) entry which is preliminary data.</text>
</comment>
<evidence type="ECO:0000313" key="2">
    <source>
        <dbReference type="EMBL" id="CAB4026807.1"/>
    </source>
</evidence>
<feature type="region of interest" description="Disordered" evidence="1">
    <location>
        <begin position="163"/>
        <end position="265"/>
    </location>
</feature>
<feature type="non-terminal residue" evidence="2">
    <location>
        <position position="887"/>
    </location>
</feature>
<name>A0A6S7J8A9_PARCT</name>
<dbReference type="Gene3D" id="3.40.50.150">
    <property type="entry name" value="Vaccinia Virus protein VP39"/>
    <property type="match status" value="1"/>
</dbReference>
<reference evidence="2" key="1">
    <citation type="submission" date="2020-04" db="EMBL/GenBank/DDBJ databases">
        <authorList>
            <person name="Alioto T."/>
            <person name="Alioto T."/>
            <person name="Gomez Garrido J."/>
        </authorList>
    </citation>
    <scope>NUCLEOTIDE SEQUENCE</scope>
    <source>
        <strain evidence="2">A484AB</strain>
    </source>
</reference>
<feature type="compositionally biased region" description="Pro residues" evidence="1">
    <location>
        <begin position="174"/>
        <end position="187"/>
    </location>
</feature>
<dbReference type="EMBL" id="CACRXK020014415">
    <property type="protein sequence ID" value="CAB4026807.1"/>
    <property type="molecule type" value="Genomic_DNA"/>
</dbReference>
<feature type="compositionally biased region" description="Low complexity" evidence="1">
    <location>
        <begin position="226"/>
        <end position="237"/>
    </location>
</feature>